<name>A0ABY6M0V9_9FLAO</name>
<keyword evidence="3" id="KW-1185">Reference proteome</keyword>
<reference evidence="2" key="1">
    <citation type="submission" date="2021-08" db="EMBL/GenBank/DDBJ databases">
        <title>Flavobacterium sp. strain CC-SYL302.</title>
        <authorList>
            <person name="Lin S.-Y."/>
            <person name="Lee T.-H."/>
            <person name="Young C.-C."/>
        </authorList>
    </citation>
    <scope>NUCLEOTIDE SEQUENCE</scope>
    <source>
        <strain evidence="2">CC-SYL302</strain>
    </source>
</reference>
<evidence type="ECO:0000313" key="3">
    <source>
        <dbReference type="Proteomes" id="UP001163328"/>
    </source>
</evidence>
<feature type="chain" id="PRO_5046133087" evidence="1">
    <location>
        <begin position="19"/>
        <end position="294"/>
    </location>
</feature>
<accession>A0ABY6M0V9</accession>
<dbReference type="EMBL" id="CP081495">
    <property type="protein sequence ID" value="UYW02156.1"/>
    <property type="molecule type" value="Genomic_DNA"/>
</dbReference>
<dbReference type="Pfam" id="PF16119">
    <property type="entry name" value="DUF4835"/>
    <property type="match status" value="1"/>
</dbReference>
<dbReference type="InterPro" id="IPR032274">
    <property type="entry name" value="DUF4835"/>
</dbReference>
<gene>
    <name evidence="2" type="ORF">K5I29_04440</name>
</gene>
<dbReference type="Proteomes" id="UP001163328">
    <property type="component" value="Chromosome"/>
</dbReference>
<proteinExistence type="predicted"/>
<dbReference type="RefSeq" id="WP_264434652.1">
    <property type="nucleotide sequence ID" value="NZ_CP081495.1"/>
</dbReference>
<keyword evidence="1" id="KW-0732">Signal</keyword>
<evidence type="ECO:0000256" key="1">
    <source>
        <dbReference type="SAM" id="SignalP"/>
    </source>
</evidence>
<protein>
    <submittedName>
        <fullName evidence="2">DUF4835 family protein</fullName>
    </submittedName>
</protein>
<sequence length="294" mass="33406">MRKIYTVVLLLLAQWGNAQELKCNVQVNYNQITNANPQVFRTLQTQLTDFMNNTKWTNRIYTPVELIDCSMYITVNSYDNNILNSTIQIQSSRPGYNSTYSSPVLNMHDRDFTFDYIENQQLNFNKDLYSSELASTLAFYAYVIIGLDADTFALNGGESSLKTAQNIVNVAQSSGRSGWIQGDNRQNRYYFITDLMAPNFEAFRKSLFGYHLHGIDAMADNTKKGKEQIKKAVLDLNALHGSRPNSYLMRVFFDAKATEIVDVFSGGPEIATSDLKETLSRISPQNSAKWNQIK</sequence>
<organism evidence="2 3">
    <name type="scientific">Flavobacterium agricola</name>
    <dbReference type="NCBI Taxonomy" id="2870839"/>
    <lineage>
        <taxon>Bacteria</taxon>
        <taxon>Pseudomonadati</taxon>
        <taxon>Bacteroidota</taxon>
        <taxon>Flavobacteriia</taxon>
        <taxon>Flavobacteriales</taxon>
        <taxon>Flavobacteriaceae</taxon>
        <taxon>Flavobacterium</taxon>
    </lineage>
</organism>
<evidence type="ECO:0000313" key="2">
    <source>
        <dbReference type="EMBL" id="UYW02156.1"/>
    </source>
</evidence>
<feature type="signal peptide" evidence="1">
    <location>
        <begin position="1"/>
        <end position="18"/>
    </location>
</feature>